<evidence type="ECO:0000256" key="4">
    <source>
        <dbReference type="ARBA" id="ARBA00022475"/>
    </source>
</evidence>
<dbReference type="PANTHER" id="PTHR30386:SF17">
    <property type="entry name" value="ALKALINE PROTEASE SECRETION PROTEIN APRE"/>
    <property type="match status" value="1"/>
</dbReference>
<evidence type="ECO:0000256" key="3">
    <source>
        <dbReference type="ARBA" id="ARBA00022448"/>
    </source>
</evidence>
<evidence type="ECO:0000256" key="5">
    <source>
        <dbReference type="ARBA" id="ARBA00022519"/>
    </source>
</evidence>
<dbReference type="InterPro" id="IPR010129">
    <property type="entry name" value="T1SS_HlyD"/>
</dbReference>
<evidence type="ECO:0000256" key="10">
    <source>
        <dbReference type="SAM" id="Coils"/>
    </source>
</evidence>
<evidence type="ECO:0000256" key="8">
    <source>
        <dbReference type="ARBA" id="ARBA00023136"/>
    </source>
</evidence>
<dbReference type="AlphaFoldDB" id="A0A917LV78"/>
<dbReference type="PRINTS" id="PR01490">
    <property type="entry name" value="RTXTOXIND"/>
</dbReference>
<dbReference type="OrthoDB" id="9775513at2"/>
<sequence length="458" mass="50298">MSNLTPKQDLPTKPNNQGKQLQTFEPDSTAAVQVETSMEMPKRIGLLIFALVFGVFGLWSVLAPIEGAAHAPGTVIVRSNKQVVQHLEGGIVNEIVAQNGDRVAAGDPLLILDDTQPLAQLEIASGQYTALRALEARLIAERDGLESIEFPEELTNGDLNAQMEMNGQLQLFRTRKASLEGSVEVLEQRIGQLRSRLEGMRAQQESREELAASYSEELGEVRSLLEEGFSDKTRLRELERNASRLRGEAAEMTANISSTEIQVGETRLEILQQQREFQNDVASQLAETQTNLKDVRERMTALRDVLTRTTVKSPVTGVVNGMQVHTVGAVISPGTPLAEVVPQSDELVVEARVQPIDIDRVAVDQEATIRFSSFNNSVPAIFGRVIHISADSFVDENSGASYYTARVEVTPEGMEELGNLTLIPGMPAEVFIATGSRTFLQYLMKPISNALARSFRED</sequence>
<comment type="similarity">
    <text evidence="2 9">Belongs to the membrane fusion protein (MFP) (TC 8.A.1) family.</text>
</comment>
<reference evidence="14" key="2">
    <citation type="submission" date="2020-09" db="EMBL/GenBank/DDBJ databases">
        <authorList>
            <person name="Sun Q."/>
            <person name="Zhou Y."/>
        </authorList>
    </citation>
    <scope>NUCLEOTIDE SEQUENCE</scope>
    <source>
        <strain evidence="14">CGMCC 1.15425</strain>
    </source>
</reference>
<dbReference type="Gene3D" id="2.40.30.170">
    <property type="match status" value="1"/>
</dbReference>
<dbReference type="RefSeq" id="WP_082866658.1">
    <property type="nucleotide sequence ID" value="NZ_BMIY01000006.1"/>
</dbReference>
<keyword evidence="3 9" id="KW-0813">Transport</keyword>
<keyword evidence="15" id="KW-1185">Reference proteome</keyword>
<comment type="caution">
    <text evidence="14">The sequence shown here is derived from an EMBL/GenBank/DDBJ whole genome shotgun (WGS) entry which is preliminary data.</text>
</comment>
<dbReference type="Pfam" id="PF25994">
    <property type="entry name" value="HH_AprE"/>
    <property type="match status" value="1"/>
</dbReference>
<feature type="domain" description="AprE-like long alpha-helical hairpin" evidence="12">
    <location>
        <begin position="119"/>
        <end position="305"/>
    </location>
</feature>
<dbReference type="InterPro" id="IPR058781">
    <property type="entry name" value="HH_AprE-like"/>
</dbReference>
<keyword evidence="7 9" id="KW-1133">Transmembrane helix</keyword>
<feature type="compositionally biased region" description="Polar residues" evidence="11">
    <location>
        <begin position="13"/>
        <end position="25"/>
    </location>
</feature>
<dbReference type="Pfam" id="PF26002">
    <property type="entry name" value="Beta-barrel_AprE"/>
    <property type="match status" value="1"/>
</dbReference>
<gene>
    <name evidence="14" type="ORF">GCM10011403_16140</name>
</gene>
<evidence type="ECO:0000256" key="7">
    <source>
        <dbReference type="ARBA" id="ARBA00022989"/>
    </source>
</evidence>
<keyword evidence="10" id="KW-0175">Coiled coil</keyword>
<organism evidence="14 15">
    <name type="scientific">Pseudohongiella nitratireducens</name>
    <dbReference type="NCBI Taxonomy" id="1768907"/>
    <lineage>
        <taxon>Bacteria</taxon>
        <taxon>Pseudomonadati</taxon>
        <taxon>Pseudomonadota</taxon>
        <taxon>Gammaproteobacteria</taxon>
        <taxon>Pseudomonadales</taxon>
        <taxon>Pseudohongiellaceae</taxon>
        <taxon>Pseudohongiella</taxon>
    </lineage>
</organism>
<comment type="subcellular location">
    <subcellularLocation>
        <location evidence="1 9">Cell inner membrane</location>
        <topology evidence="1 9">Single-pass membrane protein</topology>
    </subcellularLocation>
</comment>
<dbReference type="GO" id="GO:0005886">
    <property type="term" value="C:plasma membrane"/>
    <property type="evidence" value="ECO:0007669"/>
    <property type="project" value="UniProtKB-SubCell"/>
</dbReference>
<dbReference type="InterPro" id="IPR058982">
    <property type="entry name" value="Beta-barrel_AprE"/>
</dbReference>
<evidence type="ECO:0000256" key="9">
    <source>
        <dbReference type="RuleBase" id="RU365093"/>
    </source>
</evidence>
<keyword evidence="5 9" id="KW-0997">Cell inner membrane</keyword>
<evidence type="ECO:0000259" key="12">
    <source>
        <dbReference type="Pfam" id="PF25994"/>
    </source>
</evidence>
<evidence type="ECO:0000256" key="2">
    <source>
        <dbReference type="ARBA" id="ARBA00009477"/>
    </source>
</evidence>
<dbReference type="GO" id="GO:0015031">
    <property type="term" value="P:protein transport"/>
    <property type="evidence" value="ECO:0007669"/>
    <property type="project" value="InterPro"/>
</dbReference>
<dbReference type="Gene3D" id="2.40.50.100">
    <property type="match status" value="1"/>
</dbReference>
<keyword evidence="6 9" id="KW-0812">Transmembrane</keyword>
<dbReference type="Proteomes" id="UP000627715">
    <property type="component" value="Unassembled WGS sequence"/>
</dbReference>
<feature type="transmembrane region" description="Helical" evidence="9">
    <location>
        <begin position="44"/>
        <end position="62"/>
    </location>
</feature>
<name>A0A917LV78_9GAMM</name>
<dbReference type="InterPro" id="IPR050739">
    <property type="entry name" value="MFP"/>
</dbReference>
<accession>A0A917LV78</accession>
<evidence type="ECO:0000313" key="15">
    <source>
        <dbReference type="Proteomes" id="UP000627715"/>
    </source>
</evidence>
<reference evidence="14" key="1">
    <citation type="journal article" date="2014" name="Int. J. Syst. Evol. Microbiol.">
        <title>Complete genome sequence of Corynebacterium casei LMG S-19264T (=DSM 44701T), isolated from a smear-ripened cheese.</title>
        <authorList>
            <consortium name="US DOE Joint Genome Institute (JGI-PGF)"/>
            <person name="Walter F."/>
            <person name="Albersmeier A."/>
            <person name="Kalinowski J."/>
            <person name="Ruckert C."/>
        </authorList>
    </citation>
    <scope>NUCLEOTIDE SEQUENCE</scope>
    <source>
        <strain evidence="14">CGMCC 1.15425</strain>
    </source>
</reference>
<protein>
    <recommendedName>
        <fullName evidence="9">Membrane fusion protein (MFP) family protein</fullName>
    </recommendedName>
</protein>
<evidence type="ECO:0000313" key="14">
    <source>
        <dbReference type="EMBL" id="GGG59587.1"/>
    </source>
</evidence>
<evidence type="ECO:0000256" key="6">
    <source>
        <dbReference type="ARBA" id="ARBA00022692"/>
    </source>
</evidence>
<evidence type="ECO:0000256" key="1">
    <source>
        <dbReference type="ARBA" id="ARBA00004377"/>
    </source>
</evidence>
<evidence type="ECO:0000259" key="13">
    <source>
        <dbReference type="Pfam" id="PF26002"/>
    </source>
</evidence>
<keyword evidence="4 9" id="KW-1003">Cell membrane</keyword>
<dbReference type="NCBIfam" id="TIGR01843">
    <property type="entry name" value="type_I_hlyD"/>
    <property type="match status" value="1"/>
</dbReference>
<feature type="region of interest" description="Disordered" evidence="11">
    <location>
        <begin position="1"/>
        <end position="25"/>
    </location>
</feature>
<evidence type="ECO:0000256" key="11">
    <source>
        <dbReference type="SAM" id="MobiDB-lite"/>
    </source>
</evidence>
<feature type="coiled-coil region" evidence="10">
    <location>
        <begin position="176"/>
        <end position="203"/>
    </location>
</feature>
<keyword evidence="8 9" id="KW-0472">Membrane</keyword>
<feature type="domain" description="AprE-like beta-barrel" evidence="13">
    <location>
        <begin position="347"/>
        <end position="435"/>
    </location>
</feature>
<proteinExistence type="inferred from homology"/>
<dbReference type="EMBL" id="BMIY01000006">
    <property type="protein sequence ID" value="GGG59587.1"/>
    <property type="molecule type" value="Genomic_DNA"/>
</dbReference>
<dbReference type="PANTHER" id="PTHR30386">
    <property type="entry name" value="MEMBRANE FUSION SUBUNIT OF EMRAB-TOLC MULTIDRUG EFFLUX PUMP"/>
    <property type="match status" value="1"/>
</dbReference>